<feature type="transmembrane region" description="Helical" evidence="7">
    <location>
        <begin position="16"/>
        <end position="37"/>
    </location>
</feature>
<comment type="subcellular location">
    <subcellularLocation>
        <location evidence="1">Membrane</location>
        <topology evidence="1">Multi-pass membrane protein</topology>
    </subcellularLocation>
</comment>
<keyword evidence="5 7" id="KW-0472">Membrane</keyword>
<evidence type="ECO:0000256" key="5">
    <source>
        <dbReference type="ARBA" id="ARBA00023136"/>
    </source>
</evidence>
<organism evidence="8 9">
    <name type="scientific">Thamnocephalis sphaerospora</name>
    <dbReference type="NCBI Taxonomy" id="78915"/>
    <lineage>
        <taxon>Eukaryota</taxon>
        <taxon>Fungi</taxon>
        <taxon>Fungi incertae sedis</taxon>
        <taxon>Zoopagomycota</taxon>
        <taxon>Zoopagomycotina</taxon>
        <taxon>Zoopagomycetes</taxon>
        <taxon>Zoopagales</taxon>
        <taxon>Sigmoideomycetaceae</taxon>
        <taxon>Thamnocephalis</taxon>
    </lineage>
</organism>
<proteinExistence type="predicted"/>
<name>A0A4P9XQ98_9FUNG</name>
<dbReference type="SUPFAM" id="SSF103473">
    <property type="entry name" value="MFS general substrate transporter"/>
    <property type="match status" value="1"/>
</dbReference>
<keyword evidence="9" id="KW-1185">Reference proteome</keyword>
<dbReference type="InterPro" id="IPR036259">
    <property type="entry name" value="MFS_trans_sf"/>
</dbReference>
<feature type="transmembrane region" description="Helical" evidence="7">
    <location>
        <begin position="342"/>
        <end position="365"/>
    </location>
</feature>
<dbReference type="Proteomes" id="UP000271241">
    <property type="component" value="Unassembled WGS sequence"/>
</dbReference>
<feature type="transmembrane region" description="Helical" evidence="7">
    <location>
        <begin position="434"/>
        <end position="460"/>
    </location>
</feature>
<dbReference type="GO" id="GO:0005886">
    <property type="term" value="C:plasma membrane"/>
    <property type="evidence" value="ECO:0007669"/>
    <property type="project" value="TreeGrafter"/>
</dbReference>
<feature type="transmembrane region" description="Helical" evidence="7">
    <location>
        <begin position="93"/>
        <end position="112"/>
    </location>
</feature>
<dbReference type="PANTHER" id="PTHR19432:SF35">
    <property type="entry name" value="SOLUTE CARRIER FAMILY 45 MEMBER 3 ISOFORM X1"/>
    <property type="match status" value="1"/>
</dbReference>
<dbReference type="GO" id="GO:0008506">
    <property type="term" value="F:sucrose:proton symporter activity"/>
    <property type="evidence" value="ECO:0007669"/>
    <property type="project" value="TreeGrafter"/>
</dbReference>
<evidence type="ECO:0000313" key="8">
    <source>
        <dbReference type="EMBL" id="RKP08213.1"/>
    </source>
</evidence>
<dbReference type="OrthoDB" id="28755at2759"/>
<accession>A0A4P9XQ98</accession>
<feature type="transmembrane region" description="Helical" evidence="7">
    <location>
        <begin position="224"/>
        <end position="246"/>
    </location>
</feature>
<feature type="transmembrane region" description="Helical" evidence="7">
    <location>
        <begin position="167"/>
        <end position="189"/>
    </location>
</feature>
<sequence>GTPYLLSLGMSRSLTSLVWLAGPVSGLVMQPLVGALSDRCTLRWGRRRPFMLAGSLAVVFSLFLIGWAKDIARLHLLDARTLIYDGRRQQSQLAVWIAVIAFYLVDFAVNAGKCAIRALVVDVLPPEKQERGNAWAGGMIGVGSVCGYFMGMVNLVELLPALGNSQMKVLCVLASLALLTAVGITCVAVTERRYTGSSIATLRQLMRTARQLPPSIQRVCNVQFFAWIGWFPFLFYSTTWVAELAGHGDLADRTPGEDRVGEAARAGSYAFLIYSIVSLVTACVLPVVVATGEHASTRMTKASGQASLVIGWLLNLPRVYTLGHLVFGLALLSTLLAHSVSAATVVIGACGISWAIMMWAPFALIGEIISSDSDDDDRAAVGDDDDARVPGPSGSAMDLDADADGRDALTLVDEDDLAEPPVQKRRLRDSAGEILGIHNVYVVLPQFLSTFTSSILFALFDARAAGSSHVEEAAGIADDDGGHSPMAIGWILRLGGLSVLVAAFLS</sequence>
<feature type="transmembrane region" description="Helical" evidence="7">
    <location>
        <begin position="266"/>
        <end position="291"/>
    </location>
</feature>
<evidence type="ECO:0000256" key="1">
    <source>
        <dbReference type="ARBA" id="ARBA00004141"/>
    </source>
</evidence>
<gene>
    <name evidence="8" type="ORF">THASP1DRAFT_8222</name>
</gene>
<feature type="non-terminal residue" evidence="8">
    <location>
        <position position="506"/>
    </location>
</feature>
<evidence type="ECO:0000256" key="6">
    <source>
        <dbReference type="SAM" id="MobiDB-lite"/>
    </source>
</evidence>
<dbReference type="PANTHER" id="PTHR19432">
    <property type="entry name" value="SUGAR TRANSPORTER"/>
    <property type="match status" value="1"/>
</dbReference>
<evidence type="ECO:0000256" key="2">
    <source>
        <dbReference type="ARBA" id="ARBA00022448"/>
    </source>
</evidence>
<protein>
    <submittedName>
        <fullName evidence="8">Major facilitator superfamily domain-containing protein</fullName>
    </submittedName>
</protein>
<dbReference type="AlphaFoldDB" id="A0A4P9XQ98"/>
<evidence type="ECO:0000313" key="9">
    <source>
        <dbReference type="Proteomes" id="UP000271241"/>
    </source>
</evidence>
<feature type="region of interest" description="Disordered" evidence="6">
    <location>
        <begin position="375"/>
        <end position="401"/>
    </location>
</feature>
<dbReference type="Pfam" id="PF07690">
    <property type="entry name" value="MFS_1"/>
    <property type="match status" value="1"/>
</dbReference>
<reference evidence="9" key="1">
    <citation type="journal article" date="2018" name="Nat. Microbiol.">
        <title>Leveraging single-cell genomics to expand the fungal tree of life.</title>
        <authorList>
            <person name="Ahrendt S.R."/>
            <person name="Quandt C.A."/>
            <person name="Ciobanu D."/>
            <person name="Clum A."/>
            <person name="Salamov A."/>
            <person name="Andreopoulos B."/>
            <person name="Cheng J.F."/>
            <person name="Woyke T."/>
            <person name="Pelin A."/>
            <person name="Henrissat B."/>
            <person name="Reynolds N.K."/>
            <person name="Benny G.L."/>
            <person name="Smith M.E."/>
            <person name="James T.Y."/>
            <person name="Grigoriev I.V."/>
        </authorList>
    </citation>
    <scope>NUCLEOTIDE SEQUENCE [LARGE SCALE GENOMIC DNA]</scope>
    <source>
        <strain evidence="9">RSA 1356</strain>
    </source>
</reference>
<evidence type="ECO:0000256" key="7">
    <source>
        <dbReference type="SAM" id="Phobius"/>
    </source>
</evidence>
<evidence type="ECO:0000256" key="3">
    <source>
        <dbReference type="ARBA" id="ARBA00022692"/>
    </source>
</evidence>
<keyword evidence="4 7" id="KW-1133">Transmembrane helix</keyword>
<feature type="non-terminal residue" evidence="8">
    <location>
        <position position="1"/>
    </location>
</feature>
<feature type="transmembrane region" description="Helical" evidence="7">
    <location>
        <begin position="49"/>
        <end position="68"/>
    </location>
</feature>
<feature type="compositionally biased region" description="Acidic residues" evidence="6">
    <location>
        <begin position="375"/>
        <end position="386"/>
    </location>
</feature>
<feature type="transmembrane region" description="Helical" evidence="7">
    <location>
        <begin position="487"/>
        <end position="505"/>
    </location>
</feature>
<feature type="transmembrane region" description="Helical" evidence="7">
    <location>
        <begin position="312"/>
        <end position="336"/>
    </location>
</feature>
<dbReference type="EMBL" id="KZ992625">
    <property type="protein sequence ID" value="RKP08213.1"/>
    <property type="molecule type" value="Genomic_DNA"/>
</dbReference>
<keyword evidence="2" id="KW-0813">Transport</keyword>
<evidence type="ECO:0000256" key="4">
    <source>
        <dbReference type="ARBA" id="ARBA00022989"/>
    </source>
</evidence>
<keyword evidence="3 7" id="KW-0812">Transmembrane</keyword>
<feature type="transmembrane region" description="Helical" evidence="7">
    <location>
        <begin position="133"/>
        <end position="155"/>
    </location>
</feature>
<dbReference type="InterPro" id="IPR011701">
    <property type="entry name" value="MFS"/>
</dbReference>
<dbReference type="Gene3D" id="1.20.1250.20">
    <property type="entry name" value="MFS general substrate transporter like domains"/>
    <property type="match status" value="1"/>
</dbReference>